<proteinExistence type="predicted"/>
<sequence length="61" mass="7285">MAKRTLVHVAERKYGFGYEFHGSYREDGKWKTFDFVVNNRILKRPDWEILLRQIVKASLNG</sequence>
<evidence type="ECO:0000313" key="2">
    <source>
        <dbReference type="Proteomes" id="UP001301924"/>
    </source>
</evidence>
<keyword evidence="2" id="KW-1185">Reference proteome</keyword>
<accession>A0AA96PWU8</accession>
<dbReference type="Proteomes" id="UP001301924">
    <property type="component" value="Segment"/>
</dbReference>
<name>A0AA96PWU8_9CAUD</name>
<evidence type="ECO:0000313" key="1">
    <source>
        <dbReference type="EMBL" id="WNV48139.1"/>
    </source>
</evidence>
<dbReference type="EMBL" id="OR260090">
    <property type="protein sequence ID" value="WNV48139.1"/>
    <property type="molecule type" value="Genomic_DNA"/>
</dbReference>
<organism evidence="1 2">
    <name type="scientific">Caulobacter phage Quill_5.2</name>
    <dbReference type="NCBI Taxonomy" id="3075108"/>
    <lineage>
        <taxon>Viruses</taxon>
        <taxon>Duplodnaviria</taxon>
        <taxon>Heunggongvirae</taxon>
        <taxon>Uroviricota</taxon>
        <taxon>Caudoviricetes</taxon>
        <taxon>Autographivirales</taxon>
        <taxon>Autonotataviridae</taxon>
        <taxon>Lullwatervirus</taxon>
        <taxon>Lullwatervirus quill52</taxon>
    </lineage>
</organism>
<gene>
    <name evidence="1" type="ORF">Ql52_gp003</name>
</gene>
<reference evidence="2" key="1">
    <citation type="journal article" date="2024" name="Viruses">
        <title>New Genera and Species of Caulobacter and Brevundimonas Bacteriophages Provide Insights into Phage Genome Evolution.</title>
        <authorList>
            <person name="Ely B."/>
            <person name="Hils M."/>
            <person name="Clarke A."/>
            <person name="Albert M."/>
            <person name="Holness N."/>
            <person name="Lenski J."/>
            <person name="Mohammadi T."/>
        </authorList>
    </citation>
    <scope>NUCLEOTIDE SEQUENCE [LARGE SCALE GENOMIC DNA]</scope>
</reference>
<protein>
    <submittedName>
        <fullName evidence="1">Uncharacterized protein</fullName>
    </submittedName>
</protein>